<proteinExistence type="predicted"/>
<sequence length="128" mass="14529">MSTASARTTYKVGIENRLKGSTRVYIEFKDGSMSRDWPYQKRIHDVEIDPTTLKALHVEGATPFPQGIWGRKGKSLFDWPEDKDPNVSKDMNDLNIIEGTSNHDKIVVIEINIPGPFDPSPQPLERIH</sequence>
<protein>
    <submittedName>
        <fullName evidence="1">Uncharacterized protein</fullName>
    </submittedName>
</protein>
<dbReference type="AlphaFoldDB" id="X0L5Z2"/>
<dbReference type="EMBL" id="JH658000">
    <property type="protein sequence ID" value="EXM16386.1"/>
    <property type="molecule type" value="Genomic_DNA"/>
</dbReference>
<name>X0L5Z2_FUSOX</name>
<evidence type="ECO:0000313" key="1">
    <source>
        <dbReference type="EMBL" id="EXM16386.1"/>
    </source>
</evidence>
<gene>
    <name evidence="1" type="ORF">FOTG_15318</name>
</gene>
<accession>X0L5Z2</accession>
<organism evidence="1">
    <name type="scientific">Fusarium oxysporum f. sp. vasinfectum 25433</name>
    <dbReference type="NCBI Taxonomy" id="1089449"/>
    <lineage>
        <taxon>Eukaryota</taxon>
        <taxon>Fungi</taxon>
        <taxon>Dikarya</taxon>
        <taxon>Ascomycota</taxon>
        <taxon>Pezizomycotina</taxon>
        <taxon>Sordariomycetes</taxon>
        <taxon>Hypocreomycetidae</taxon>
        <taxon>Hypocreales</taxon>
        <taxon>Nectriaceae</taxon>
        <taxon>Fusarium</taxon>
        <taxon>Fusarium oxysporum species complex</taxon>
    </lineage>
</organism>
<reference evidence="1" key="2">
    <citation type="submission" date="2012-05" db="EMBL/GenBank/DDBJ databases">
        <title>The Genome Annotation of Fusarium oxysporum Cotton.</title>
        <authorList>
            <consortium name="The Broad Institute Genomics Platform"/>
            <person name="Ma L.-J."/>
            <person name="Corby-Kistler H."/>
            <person name="Broz K."/>
            <person name="Gale L.R."/>
            <person name="Jonkers W."/>
            <person name="O'Donnell K."/>
            <person name="Ploetz R."/>
            <person name="Steinberg C."/>
            <person name="Schwartz D.C."/>
            <person name="VanEtten H."/>
            <person name="Zhou S."/>
            <person name="Young S.K."/>
            <person name="Zeng Q."/>
            <person name="Gargeya S."/>
            <person name="Fitzgerald M."/>
            <person name="Abouelleil A."/>
            <person name="Alvarado L."/>
            <person name="Chapman S.B."/>
            <person name="Gainer-Dewar J."/>
            <person name="Goldberg J."/>
            <person name="Griggs A."/>
            <person name="Gujja S."/>
            <person name="Hansen M."/>
            <person name="Howarth C."/>
            <person name="Imamovic A."/>
            <person name="Ireland A."/>
            <person name="Larimer J."/>
            <person name="McCowan C."/>
            <person name="Murphy C."/>
            <person name="Pearson M."/>
            <person name="Poon T.W."/>
            <person name="Priest M."/>
            <person name="Roberts A."/>
            <person name="Saif S."/>
            <person name="Shea T."/>
            <person name="Sykes S."/>
            <person name="Wortman J."/>
            <person name="Nusbaum C."/>
            <person name="Birren B."/>
        </authorList>
    </citation>
    <scope>NUCLEOTIDE SEQUENCE</scope>
    <source>
        <strain evidence="1">25433</strain>
    </source>
</reference>
<reference evidence="1" key="1">
    <citation type="submission" date="2011-11" db="EMBL/GenBank/DDBJ databases">
        <title>The Genome Sequence of Fusarium oxysporum Cotton.</title>
        <authorList>
            <consortium name="The Broad Institute Genome Sequencing Platform"/>
            <person name="Ma L.-J."/>
            <person name="Gale L.R."/>
            <person name="Schwartz D.C."/>
            <person name="Zhou S."/>
            <person name="Corby-Kistler H."/>
            <person name="Young S.K."/>
            <person name="Zeng Q."/>
            <person name="Gargeya S."/>
            <person name="Fitzgerald M."/>
            <person name="Haas B."/>
            <person name="Abouelleil A."/>
            <person name="Alvarado L."/>
            <person name="Arachchi H.M."/>
            <person name="Berlin A."/>
            <person name="Brown A."/>
            <person name="Chapman S.B."/>
            <person name="Chen Z."/>
            <person name="Dunbar C."/>
            <person name="Freedman E."/>
            <person name="Gearin G."/>
            <person name="Goldberg J."/>
            <person name="Griggs A."/>
            <person name="Gujja S."/>
            <person name="Heiman D."/>
            <person name="Howarth C."/>
            <person name="Larson L."/>
            <person name="Lui A."/>
            <person name="MacDonald P.J.P."/>
            <person name="Montmayeur A."/>
            <person name="Murphy C."/>
            <person name="Neiman D."/>
            <person name="Pearson M."/>
            <person name="Priest M."/>
            <person name="Roberts A."/>
            <person name="Saif S."/>
            <person name="Shea T."/>
            <person name="Shenoy N."/>
            <person name="Sisk P."/>
            <person name="Stolte C."/>
            <person name="Sykes S."/>
            <person name="Wortman J."/>
            <person name="Nusbaum C."/>
            <person name="Birren B."/>
        </authorList>
    </citation>
    <scope>NUCLEOTIDE SEQUENCE [LARGE SCALE GENOMIC DNA]</scope>
    <source>
        <strain evidence="1">25433</strain>
    </source>
</reference>
<dbReference type="Proteomes" id="UP000030701">
    <property type="component" value="Unassembled WGS sequence"/>
</dbReference>
<dbReference type="HOGENOM" id="CLU_1959686_0_0_1"/>